<evidence type="ECO:0000256" key="1">
    <source>
        <dbReference type="SAM" id="MobiDB-lite"/>
    </source>
</evidence>
<organism evidence="4 5">
    <name type="scientific">Amycolatopsis rifamycinica</name>
    <dbReference type="NCBI Taxonomy" id="287986"/>
    <lineage>
        <taxon>Bacteria</taxon>
        <taxon>Bacillati</taxon>
        <taxon>Actinomycetota</taxon>
        <taxon>Actinomycetes</taxon>
        <taxon>Pseudonocardiales</taxon>
        <taxon>Pseudonocardiaceae</taxon>
        <taxon>Amycolatopsis</taxon>
    </lineage>
</organism>
<dbReference type="Pfam" id="PF03703">
    <property type="entry name" value="bPH_2"/>
    <property type="match status" value="1"/>
</dbReference>
<accession>A0A066TXT1</accession>
<dbReference type="PANTHER" id="PTHR37938">
    <property type="entry name" value="BLL0215 PROTEIN"/>
    <property type="match status" value="1"/>
</dbReference>
<evidence type="ECO:0000256" key="2">
    <source>
        <dbReference type="SAM" id="Phobius"/>
    </source>
</evidence>
<protein>
    <submittedName>
        <fullName evidence="4">Membrane protein</fullName>
    </submittedName>
</protein>
<comment type="caution">
    <text evidence="4">The sequence shown here is derived from an EMBL/GenBank/DDBJ whole genome shotgun (WGS) entry which is preliminary data.</text>
</comment>
<feature type="compositionally biased region" description="Low complexity" evidence="1">
    <location>
        <begin position="169"/>
        <end position="182"/>
    </location>
</feature>
<reference evidence="4 5" key="1">
    <citation type="submission" date="2014-05" db="EMBL/GenBank/DDBJ databases">
        <title>Draft genome sequence of Amycolatopsis rifamycinica DSM 46095.</title>
        <authorList>
            <person name="Lal R."/>
            <person name="Saxena A."/>
            <person name="Kumari R."/>
            <person name="Mukherjee U."/>
            <person name="Singh P."/>
            <person name="Sangwan N."/>
            <person name="Mahato N.K."/>
        </authorList>
    </citation>
    <scope>NUCLEOTIDE SEQUENCE [LARGE SCALE GENOMIC DNA]</scope>
    <source>
        <strain evidence="4 5">DSM 46095</strain>
    </source>
</reference>
<keyword evidence="2" id="KW-1133">Transmembrane helix</keyword>
<keyword evidence="5" id="KW-1185">Reference proteome</keyword>
<dbReference type="OrthoDB" id="4350422at2"/>
<evidence type="ECO:0000313" key="5">
    <source>
        <dbReference type="Proteomes" id="UP000027345"/>
    </source>
</evidence>
<proteinExistence type="predicted"/>
<feature type="transmembrane region" description="Helical" evidence="2">
    <location>
        <begin position="56"/>
        <end position="78"/>
    </location>
</feature>
<evidence type="ECO:0000313" key="4">
    <source>
        <dbReference type="EMBL" id="KDN18397.1"/>
    </source>
</evidence>
<feature type="region of interest" description="Disordered" evidence="1">
    <location>
        <begin position="161"/>
        <end position="198"/>
    </location>
</feature>
<dbReference type="Proteomes" id="UP000027345">
    <property type="component" value="Unassembled WGS sequence"/>
</dbReference>
<dbReference type="EMBL" id="JMQI01000064">
    <property type="protein sequence ID" value="KDN18397.1"/>
    <property type="molecule type" value="Genomic_DNA"/>
</dbReference>
<name>A0A066TXT1_9PSEU</name>
<keyword evidence="2" id="KW-0812">Transmembrane</keyword>
<dbReference type="PANTHER" id="PTHR37938:SF1">
    <property type="entry name" value="BLL0215 PROTEIN"/>
    <property type="match status" value="1"/>
</dbReference>
<feature type="transmembrane region" description="Helical" evidence="2">
    <location>
        <begin position="25"/>
        <end position="44"/>
    </location>
</feature>
<evidence type="ECO:0000259" key="3">
    <source>
        <dbReference type="Pfam" id="PF03703"/>
    </source>
</evidence>
<dbReference type="InterPro" id="IPR005182">
    <property type="entry name" value="YdbS-like_PH"/>
</dbReference>
<feature type="domain" description="YdbS-like PH" evidence="3">
    <location>
        <begin position="80"/>
        <end position="152"/>
    </location>
</feature>
<dbReference type="STRING" id="287986.DV20_31645"/>
<dbReference type="eggNOG" id="COG3428">
    <property type="taxonomic scope" value="Bacteria"/>
</dbReference>
<dbReference type="AlphaFoldDB" id="A0A066TXT1"/>
<keyword evidence="2" id="KW-0472">Membrane</keyword>
<sequence>MAYPDDLLSEQEHVVVHSHPHFKMLIFPTLALLLTLGAGTWLAILAKDASAPWNSAGLIAIGVVALVLVVWLFLAPLVRWRTTHFIVTTDRLIAREGVLKRTGIDIPMGRINSVQFEHGLLDRVFGCGTLIIESASDEPLRFEDIPHVEKVHTVIYREVNDNPYDDYRPGAQQQPQQPQQTTPLPPQGGRPPRGERRR</sequence>
<dbReference type="RefSeq" id="WP_043786529.1">
    <property type="nucleotide sequence ID" value="NZ_JMQI01000064.1"/>
</dbReference>
<gene>
    <name evidence="4" type="ORF">DV20_31645</name>
</gene>